<dbReference type="SUPFAM" id="SSF101898">
    <property type="entry name" value="NHL repeat"/>
    <property type="match status" value="1"/>
</dbReference>
<dbReference type="AlphaFoldDB" id="A0A2A4J225"/>
<evidence type="ECO:0008006" key="3">
    <source>
        <dbReference type="Google" id="ProtNLM"/>
    </source>
</evidence>
<comment type="caution">
    <text evidence="2">The sequence shown here is derived from an EMBL/GenBank/DDBJ whole genome shotgun (WGS) entry which is preliminary data.</text>
</comment>
<evidence type="ECO:0000313" key="2">
    <source>
        <dbReference type="EMBL" id="PCG66051.1"/>
    </source>
</evidence>
<dbReference type="EMBL" id="NWSH01003616">
    <property type="protein sequence ID" value="PCG66051.1"/>
    <property type="molecule type" value="Genomic_DNA"/>
</dbReference>
<keyword evidence="1" id="KW-0732">Signal</keyword>
<proteinExistence type="predicted"/>
<feature type="chain" id="PRO_5012110579" description="Bee-milk protein" evidence="1">
    <location>
        <begin position="16"/>
        <end position="278"/>
    </location>
</feature>
<name>A0A2A4J225_HELVI</name>
<accession>A0A2A4J225</accession>
<feature type="signal peptide" evidence="1">
    <location>
        <begin position="1"/>
        <end position="15"/>
    </location>
</feature>
<protein>
    <recommendedName>
        <fullName evidence="3">Bee-milk protein</fullName>
    </recommendedName>
</protein>
<reference evidence="2" key="1">
    <citation type="submission" date="2017-09" db="EMBL/GenBank/DDBJ databases">
        <title>Contemporary evolution of a Lepidopteran species, Heliothis virescens, in response to modern agricultural practices.</title>
        <authorList>
            <person name="Fritz M.L."/>
            <person name="Deyonke A.M."/>
            <person name="Papanicolaou A."/>
            <person name="Micinski S."/>
            <person name="Westbrook J."/>
            <person name="Gould F."/>
        </authorList>
    </citation>
    <scope>NUCLEOTIDE SEQUENCE [LARGE SCALE GENOMIC DNA]</scope>
    <source>
        <strain evidence="2">HvINT-</strain>
        <tissue evidence="2">Whole body</tissue>
    </source>
</reference>
<gene>
    <name evidence="2" type="ORF">B5V51_8285</name>
</gene>
<organism evidence="2">
    <name type="scientific">Heliothis virescens</name>
    <name type="common">Tobacco budworm moth</name>
    <dbReference type="NCBI Taxonomy" id="7102"/>
    <lineage>
        <taxon>Eukaryota</taxon>
        <taxon>Metazoa</taxon>
        <taxon>Ecdysozoa</taxon>
        <taxon>Arthropoda</taxon>
        <taxon>Hexapoda</taxon>
        <taxon>Insecta</taxon>
        <taxon>Pterygota</taxon>
        <taxon>Neoptera</taxon>
        <taxon>Endopterygota</taxon>
        <taxon>Lepidoptera</taxon>
        <taxon>Glossata</taxon>
        <taxon>Ditrysia</taxon>
        <taxon>Noctuoidea</taxon>
        <taxon>Noctuidae</taxon>
        <taxon>Heliothinae</taxon>
        <taxon>Heliothis</taxon>
    </lineage>
</organism>
<evidence type="ECO:0000256" key="1">
    <source>
        <dbReference type="SAM" id="SignalP"/>
    </source>
</evidence>
<sequence length="278" mass="31649">MLLLLFLAVIGPVYSENCSHIYDGMAYDRSAVLTIKGLPTNLVYNPFNHDLHFTLIDIDSLQNDNVQTKMEQYLLRGNQPIKIDNVNGQAAAVDVKNKRVYIASDDGLNFLNASDKAQFLSLKDEDIVQLFKPRHSDELYAVFFPENEVFVIDVQKNEKRKVENVPCAFILAVDERNNVYYECDSKYVKVMLKGFQEPIEFVGIPKNAARAVAVDYLNRVILATNDGLYWLKPDNIIPTKLMDLDYIPSGVTFDEDNVYVSTNGIIYKYSSSECETEE</sequence>